<reference evidence="2" key="1">
    <citation type="journal article" date="2019" name="Int. J. Syst. Evol. Microbiol.">
        <title>The Global Catalogue of Microorganisms (GCM) 10K type strain sequencing project: providing services to taxonomists for standard genome sequencing and annotation.</title>
        <authorList>
            <consortium name="The Broad Institute Genomics Platform"/>
            <consortium name="The Broad Institute Genome Sequencing Center for Infectious Disease"/>
            <person name="Wu L."/>
            <person name="Ma J."/>
        </authorList>
    </citation>
    <scope>NUCLEOTIDE SEQUENCE [LARGE SCALE GENOMIC DNA]</scope>
    <source>
        <strain evidence="2">JCM 18532</strain>
    </source>
</reference>
<gene>
    <name evidence="1" type="ORF">GCM10023350_23270</name>
</gene>
<evidence type="ECO:0000313" key="2">
    <source>
        <dbReference type="Proteomes" id="UP001499882"/>
    </source>
</evidence>
<proteinExistence type="predicted"/>
<comment type="caution">
    <text evidence="1">The sequence shown here is derived from an EMBL/GenBank/DDBJ whole genome shotgun (WGS) entry which is preliminary data.</text>
</comment>
<accession>A0ABP8YUD1</accession>
<dbReference type="InterPro" id="IPR011051">
    <property type="entry name" value="RmlC_Cupin_sf"/>
</dbReference>
<dbReference type="Gene3D" id="2.60.120.10">
    <property type="entry name" value="Jelly Rolls"/>
    <property type="match status" value="2"/>
</dbReference>
<sequence length="278" mass="29757">MTATASKTIYVGNRNLNPVGKWTPFEWEDPKHGQQAKGEVVVIRPEGTSGSLMSGLWRTGHEIAGCEADGSCWVKYSAPVGDETMVILEGTAVITETATGKKHRVGAGSIVANPKHVDLYWEIDAPFLKKFWVMWDSPTPATPETDLIIGDVHDLKAQWTPFSWTEPELGRQTYGEVNIVRPTGSTGTYTAGVWRMGAGMPGSAADGTTTFRYTAPLGDHTLFLLEGGAQVSDDATGDVYELGAGDVIGLSAGAPVTWTSTGPYFKAFFVISNADLPA</sequence>
<dbReference type="RefSeq" id="WP_345526937.1">
    <property type="nucleotide sequence ID" value="NZ_BAABKN010000014.1"/>
</dbReference>
<dbReference type="SUPFAM" id="SSF51182">
    <property type="entry name" value="RmlC-like cupins"/>
    <property type="match status" value="2"/>
</dbReference>
<evidence type="ECO:0008006" key="3">
    <source>
        <dbReference type="Google" id="ProtNLM"/>
    </source>
</evidence>
<dbReference type="EMBL" id="BAABKN010000014">
    <property type="protein sequence ID" value="GAA4738384.1"/>
    <property type="molecule type" value="Genomic_DNA"/>
</dbReference>
<keyword evidence="2" id="KW-1185">Reference proteome</keyword>
<evidence type="ECO:0000313" key="1">
    <source>
        <dbReference type="EMBL" id="GAA4738384.1"/>
    </source>
</evidence>
<dbReference type="Proteomes" id="UP001499882">
    <property type="component" value="Unassembled WGS sequence"/>
</dbReference>
<dbReference type="InterPro" id="IPR014710">
    <property type="entry name" value="RmlC-like_jellyroll"/>
</dbReference>
<protein>
    <recommendedName>
        <fullName evidence="3">DUF861 domain-containing protein</fullName>
    </recommendedName>
</protein>
<name>A0ABP8YUD1_9ACTN</name>
<organism evidence="1 2">
    <name type="scientific">Nocardioides endophyticus</name>
    <dbReference type="NCBI Taxonomy" id="1353775"/>
    <lineage>
        <taxon>Bacteria</taxon>
        <taxon>Bacillati</taxon>
        <taxon>Actinomycetota</taxon>
        <taxon>Actinomycetes</taxon>
        <taxon>Propionibacteriales</taxon>
        <taxon>Nocardioidaceae</taxon>
        <taxon>Nocardioides</taxon>
    </lineage>
</organism>